<protein>
    <recommendedName>
        <fullName evidence="3">GrpB family protein</fullName>
    </recommendedName>
</protein>
<accession>D2PRV9</accession>
<dbReference type="AlphaFoldDB" id="D2PRV9"/>
<dbReference type="RefSeq" id="WP_012917846.1">
    <property type="nucleotide sequence ID" value="NC_013729.1"/>
</dbReference>
<dbReference type="OrthoDB" id="9799092at2"/>
<dbReference type="KEGG" id="kfl:Kfla_0160"/>
<proteinExistence type="predicted"/>
<dbReference type="HOGENOM" id="CLU_086407_4_1_11"/>
<dbReference type="InterPro" id="IPR043519">
    <property type="entry name" value="NT_sf"/>
</dbReference>
<sequence>MRLDRITITEYDVHWPALFEQQRRRVEPVLEPWLVRPVDHIGSTAVPGLPAKPIVDMVAVITDHRSVAGCFGELAAVGWVPAPEPGDDEARKHSWCYPSVEHRTHHLHVVEQASPGWRTWLAFRDHLRADPADRAEYARIKRELAAADDQDRPAYRAGKAPFITAVLSRLPAED</sequence>
<dbReference type="eggNOG" id="COG2320">
    <property type="taxonomic scope" value="Bacteria"/>
</dbReference>
<evidence type="ECO:0008006" key="3">
    <source>
        <dbReference type="Google" id="ProtNLM"/>
    </source>
</evidence>
<dbReference type="STRING" id="479435.Kfla_0160"/>
<dbReference type="EMBL" id="CP001736">
    <property type="protein sequence ID" value="ADB29289.1"/>
    <property type="molecule type" value="Genomic_DNA"/>
</dbReference>
<dbReference type="PANTHER" id="PTHR34822:SF1">
    <property type="entry name" value="GRPB FAMILY PROTEIN"/>
    <property type="match status" value="1"/>
</dbReference>
<evidence type="ECO:0000313" key="2">
    <source>
        <dbReference type="Proteomes" id="UP000007967"/>
    </source>
</evidence>
<organism evidence="1 2">
    <name type="scientific">Kribbella flavida (strain DSM 17836 / JCM 10339 / NBRC 14399)</name>
    <dbReference type="NCBI Taxonomy" id="479435"/>
    <lineage>
        <taxon>Bacteria</taxon>
        <taxon>Bacillati</taxon>
        <taxon>Actinomycetota</taxon>
        <taxon>Actinomycetes</taxon>
        <taxon>Propionibacteriales</taxon>
        <taxon>Kribbellaceae</taxon>
        <taxon>Kribbella</taxon>
    </lineage>
</organism>
<keyword evidence="2" id="KW-1185">Reference proteome</keyword>
<dbReference type="PANTHER" id="PTHR34822">
    <property type="entry name" value="GRPB DOMAIN PROTEIN (AFU_ORTHOLOGUE AFUA_1G01530)"/>
    <property type="match status" value="1"/>
</dbReference>
<dbReference type="Gene3D" id="3.30.460.10">
    <property type="entry name" value="Beta Polymerase, domain 2"/>
    <property type="match status" value="1"/>
</dbReference>
<gene>
    <name evidence="1" type="ordered locus">Kfla_0160</name>
</gene>
<dbReference type="SUPFAM" id="SSF81301">
    <property type="entry name" value="Nucleotidyltransferase"/>
    <property type="match status" value="1"/>
</dbReference>
<dbReference type="Proteomes" id="UP000007967">
    <property type="component" value="Chromosome"/>
</dbReference>
<evidence type="ECO:0000313" key="1">
    <source>
        <dbReference type="EMBL" id="ADB29289.1"/>
    </source>
</evidence>
<name>D2PRV9_KRIFD</name>
<dbReference type="Pfam" id="PF04229">
    <property type="entry name" value="GrpB"/>
    <property type="match status" value="1"/>
</dbReference>
<reference evidence="2" key="1">
    <citation type="submission" date="2009-09" db="EMBL/GenBank/DDBJ databases">
        <title>The complete genome of Kribbella flavida DSM 17836.</title>
        <authorList>
            <consortium name="US DOE Joint Genome Institute (JGI-PGF)"/>
            <person name="Lucas S."/>
            <person name="Copeland A."/>
            <person name="Lapidus A."/>
            <person name="Glavina del Rio T."/>
            <person name="Dalin E."/>
            <person name="Tice H."/>
            <person name="Bruce D."/>
            <person name="Goodwin L."/>
            <person name="Pitluck S."/>
            <person name="Kyrpides N."/>
            <person name="Mavromatis K."/>
            <person name="Ivanova N."/>
            <person name="Saunders E."/>
            <person name="Brettin T."/>
            <person name="Detter J.C."/>
            <person name="Han C."/>
            <person name="Larimer F."/>
            <person name="Land M."/>
            <person name="Hauser L."/>
            <person name="Markowitz V."/>
            <person name="Cheng J.-F."/>
            <person name="Hugenholtz P."/>
            <person name="Woyke T."/>
            <person name="Wu D."/>
            <person name="Pukall R."/>
            <person name="Klenk H.-P."/>
            <person name="Eisen J.A."/>
        </authorList>
    </citation>
    <scope>NUCLEOTIDE SEQUENCE [LARGE SCALE GENOMIC DNA]</scope>
    <source>
        <strain evidence="2">DSM 17836 / JCM 10339 / NBRC 14399</strain>
    </source>
</reference>
<dbReference type="InterPro" id="IPR007344">
    <property type="entry name" value="GrpB/CoaE"/>
</dbReference>
<reference evidence="1 2" key="2">
    <citation type="journal article" date="2010" name="Stand. Genomic Sci.">
        <title>Complete genome sequence of Kribbella flavida type strain (IFO 14399).</title>
        <authorList>
            <person name="Pukall R."/>
            <person name="Lapidus A."/>
            <person name="Glavina Del Rio T."/>
            <person name="Copeland A."/>
            <person name="Tice H."/>
            <person name="Cheng J.-F."/>
            <person name="Lucas S."/>
            <person name="Chen F."/>
            <person name="Nolan M."/>
            <person name="LaButti K."/>
            <person name="Pati A."/>
            <person name="Ivanova N."/>
            <person name="Mavrommatis K."/>
            <person name="Mikhailova N."/>
            <person name="Pitluck S."/>
            <person name="Bruce D."/>
            <person name="Goodwin L."/>
            <person name="Land M."/>
            <person name="Hauser L."/>
            <person name="Chang Y.-J."/>
            <person name="Jeffries C.D."/>
            <person name="Chen A."/>
            <person name="Palaniappan K."/>
            <person name="Chain P."/>
            <person name="Rohde M."/>
            <person name="Goeker M."/>
            <person name="Bristow J."/>
            <person name="Eisen J.A."/>
            <person name="Markowitz V."/>
            <person name="Hugenholtz P."/>
            <person name="Kyrpides N.C."/>
            <person name="Klenk H.-P."/>
            <person name="Brettin T."/>
        </authorList>
    </citation>
    <scope>NUCLEOTIDE SEQUENCE [LARGE SCALE GENOMIC DNA]</scope>
    <source>
        <strain evidence="2">DSM 17836 / JCM 10339 / NBRC 14399</strain>
    </source>
</reference>